<comment type="similarity">
    <text evidence="3">Belongs to the CTAG/PCC1 family.</text>
</comment>
<proteinExistence type="inferred from homology"/>
<keyword evidence="5" id="KW-0819">tRNA processing</keyword>
<keyword evidence="9" id="KW-1185">Reference proteome</keyword>
<evidence type="ECO:0000256" key="4">
    <source>
        <dbReference type="ARBA" id="ARBA00022490"/>
    </source>
</evidence>
<reference evidence="10" key="1">
    <citation type="submission" date="2022-11" db="UniProtKB">
        <authorList>
            <consortium name="WormBaseParasite"/>
        </authorList>
    </citation>
    <scope>IDENTIFICATION</scope>
</reference>
<dbReference type="PANTHER" id="PTHR31283:SF5">
    <property type="entry name" value="EKC_KEOPS COMPLEX SUBUNIT LAGE3"/>
    <property type="match status" value="1"/>
</dbReference>
<dbReference type="GO" id="GO:0000408">
    <property type="term" value="C:EKC/KEOPS complex"/>
    <property type="evidence" value="ECO:0007669"/>
    <property type="project" value="TreeGrafter"/>
</dbReference>
<dbReference type="Pfam" id="PF09341">
    <property type="entry name" value="Pcc1"/>
    <property type="match status" value="1"/>
</dbReference>
<evidence type="ECO:0000313" key="10">
    <source>
        <dbReference type="WBParaSite" id="PSAMB.scaffold2286size24116.g17320.t1"/>
    </source>
</evidence>
<dbReference type="GO" id="GO:0005634">
    <property type="term" value="C:nucleus"/>
    <property type="evidence" value="ECO:0007669"/>
    <property type="project" value="UniProtKB-SubCell"/>
</dbReference>
<dbReference type="PANTHER" id="PTHR31283">
    <property type="entry name" value="EKC/KEOPS COMPLEX SUBUNIT PCC1 FAMILY MEMBER"/>
    <property type="match status" value="1"/>
</dbReference>
<comment type="subcellular location">
    <subcellularLocation>
        <location evidence="2">Cytoplasm</location>
    </subcellularLocation>
    <subcellularLocation>
        <location evidence="1">Nucleus</location>
    </subcellularLocation>
</comment>
<evidence type="ECO:0000256" key="7">
    <source>
        <dbReference type="ARBA" id="ARBA00053047"/>
    </source>
</evidence>
<keyword evidence="6" id="KW-0539">Nucleus</keyword>
<dbReference type="Proteomes" id="UP000887566">
    <property type="component" value="Unplaced"/>
</dbReference>
<sequence length="131" mass="14437">MKRSAMEDSSDSEPDSGEQIIDIQPETSFSSISLRVPFETANHAEIVYNALRIDKEPKRSKASRKFAVEGSTLIVEITCPDTKFLRKSLDNLFNMIDLCKSTITRLSPAAIADTNSTSNGIKAKRPKASKS</sequence>
<dbReference type="AlphaFoldDB" id="A0A914VQ35"/>
<dbReference type="FunFam" id="3.30.310.50:FF:000005">
    <property type="entry name" value="L antigen family member 3"/>
    <property type="match status" value="1"/>
</dbReference>
<evidence type="ECO:0000256" key="2">
    <source>
        <dbReference type="ARBA" id="ARBA00004496"/>
    </source>
</evidence>
<comment type="function">
    <text evidence="7">Component of the EKC/KEOPS complex that is required for the formation of a threonylcarbamoyl group on adenosine at position 37 (t(6)A37) in tRNAs that read codons beginning with adenine. The complex is probably involved in the transfer of the threonylcarbamoyl moiety of threonylcarbamoyl-AMP (TC-AMP) to the N6 group of A37. LAGE3 functions as a dimerization module for the complex.</text>
</comment>
<accession>A0A914VQ35</accession>
<evidence type="ECO:0000256" key="3">
    <source>
        <dbReference type="ARBA" id="ARBA00007073"/>
    </source>
</evidence>
<dbReference type="GO" id="GO:0005737">
    <property type="term" value="C:cytoplasm"/>
    <property type="evidence" value="ECO:0007669"/>
    <property type="project" value="UniProtKB-SubCell"/>
</dbReference>
<evidence type="ECO:0000256" key="5">
    <source>
        <dbReference type="ARBA" id="ARBA00022694"/>
    </source>
</evidence>
<dbReference type="GO" id="GO:0008033">
    <property type="term" value="P:tRNA processing"/>
    <property type="evidence" value="ECO:0007669"/>
    <property type="project" value="UniProtKB-KW"/>
</dbReference>
<name>A0A914VQ35_9BILA</name>
<evidence type="ECO:0000256" key="6">
    <source>
        <dbReference type="ARBA" id="ARBA00023242"/>
    </source>
</evidence>
<evidence type="ECO:0000256" key="8">
    <source>
        <dbReference type="ARBA" id="ARBA00076355"/>
    </source>
</evidence>
<dbReference type="InterPro" id="IPR015419">
    <property type="entry name" value="CTAG/Pcc1"/>
</dbReference>
<organism evidence="9 10">
    <name type="scientific">Plectus sambesii</name>
    <dbReference type="NCBI Taxonomy" id="2011161"/>
    <lineage>
        <taxon>Eukaryota</taxon>
        <taxon>Metazoa</taxon>
        <taxon>Ecdysozoa</taxon>
        <taxon>Nematoda</taxon>
        <taxon>Chromadorea</taxon>
        <taxon>Plectida</taxon>
        <taxon>Plectina</taxon>
        <taxon>Plectoidea</taxon>
        <taxon>Plectidae</taxon>
        <taxon>Plectus</taxon>
    </lineage>
</organism>
<evidence type="ECO:0000256" key="1">
    <source>
        <dbReference type="ARBA" id="ARBA00004123"/>
    </source>
</evidence>
<dbReference type="Gene3D" id="3.30.310.50">
    <property type="entry name" value="Alpha-D-phosphohexomutase, C-terminal domain"/>
    <property type="match status" value="1"/>
</dbReference>
<keyword evidence="4" id="KW-0963">Cytoplasm</keyword>
<protein>
    <recommendedName>
        <fullName evidence="8">L antigen family member 3</fullName>
    </recommendedName>
</protein>
<dbReference type="GO" id="GO:0070525">
    <property type="term" value="P:tRNA threonylcarbamoyladenosine metabolic process"/>
    <property type="evidence" value="ECO:0007669"/>
    <property type="project" value="TreeGrafter"/>
</dbReference>
<dbReference type="WBParaSite" id="PSAMB.scaffold2286size24116.g17320.t1">
    <property type="protein sequence ID" value="PSAMB.scaffold2286size24116.g17320.t1"/>
    <property type="gene ID" value="PSAMB.scaffold2286size24116.g17320"/>
</dbReference>
<evidence type="ECO:0000313" key="9">
    <source>
        <dbReference type="Proteomes" id="UP000887566"/>
    </source>
</evidence>